<name>A0A434AUZ1_9BACT</name>
<dbReference type="AlphaFoldDB" id="A0A434AUZ1"/>
<keyword evidence="3" id="KW-1185">Reference proteome</keyword>
<dbReference type="EMBL" id="RJJX01000010">
    <property type="protein sequence ID" value="RUT78280.1"/>
    <property type="molecule type" value="Genomic_DNA"/>
</dbReference>
<organism evidence="2 3">
    <name type="scientific">Ancylomarina longa</name>
    <dbReference type="NCBI Taxonomy" id="2487017"/>
    <lineage>
        <taxon>Bacteria</taxon>
        <taxon>Pseudomonadati</taxon>
        <taxon>Bacteroidota</taxon>
        <taxon>Bacteroidia</taxon>
        <taxon>Marinilabiliales</taxon>
        <taxon>Marinifilaceae</taxon>
        <taxon>Ancylomarina</taxon>
    </lineage>
</organism>
<gene>
    <name evidence="2" type="ORF">DLK05_09420</name>
</gene>
<proteinExistence type="predicted"/>
<protein>
    <submittedName>
        <fullName evidence="2">Uncharacterized protein</fullName>
    </submittedName>
</protein>
<evidence type="ECO:0000256" key="1">
    <source>
        <dbReference type="SAM" id="MobiDB-lite"/>
    </source>
</evidence>
<evidence type="ECO:0000313" key="2">
    <source>
        <dbReference type="EMBL" id="RUT78280.1"/>
    </source>
</evidence>
<dbReference type="Proteomes" id="UP000282985">
    <property type="component" value="Unassembled WGS sequence"/>
</dbReference>
<sequence>MPFEIYIYEAERLHTRASTDIAQLRHVGMPTDLLDKLSTRIKALRRANLNWVELTNDKKLARETWKAEAPGLLNLRKSLIENMQFAYRNNADLLNILVKIKNHHTMAEFCLDLARLAALGKKNPEPLETIHFNLDLCDEAIQKSERMTELRINIDGKMYIPNNILMIRNKAFTLLKECVDEIRSYGKFVFRDNPELAKAYRSQHHRERNAKNYKDRKKNSLKNEMLTPNTKEA</sequence>
<reference evidence="2 3" key="1">
    <citation type="submission" date="2018-11" db="EMBL/GenBank/DDBJ databases">
        <title>Parancylomarina longa gen. nov., sp. nov., isolated from sediments of southern Okinawa.</title>
        <authorList>
            <person name="Fu T."/>
        </authorList>
    </citation>
    <scope>NUCLEOTIDE SEQUENCE [LARGE SCALE GENOMIC DNA]</scope>
    <source>
        <strain evidence="2 3">T3-2 S1-C</strain>
    </source>
</reference>
<accession>A0A434AUZ1</accession>
<comment type="caution">
    <text evidence="2">The sequence shown here is derived from an EMBL/GenBank/DDBJ whole genome shotgun (WGS) entry which is preliminary data.</text>
</comment>
<evidence type="ECO:0000313" key="3">
    <source>
        <dbReference type="Proteomes" id="UP000282985"/>
    </source>
</evidence>
<feature type="region of interest" description="Disordered" evidence="1">
    <location>
        <begin position="202"/>
        <end position="233"/>
    </location>
</feature>